<evidence type="ECO:0000259" key="2">
    <source>
        <dbReference type="Pfam" id="PF00975"/>
    </source>
</evidence>
<accession>A0A164CWY4</accession>
<dbReference type="Pfam" id="PF00975">
    <property type="entry name" value="Thioesterase"/>
    <property type="match status" value="1"/>
</dbReference>
<protein>
    <submittedName>
        <fullName evidence="3">Thioesterase</fullName>
    </submittedName>
</protein>
<dbReference type="InterPro" id="IPR001031">
    <property type="entry name" value="Thioesterase"/>
</dbReference>
<dbReference type="PATRIC" id="fig|1396.539.peg.3914"/>
<name>A0A164CWY4_BACCE</name>
<organism evidence="3 4">
    <name type="scientific">Bacillus cereus</name>
    <dbReference type="NCBI Taxonomy" id="1396"/>
    <lineage>
        <taxon>Bacteria</taxon>
        <taxon>Bacillati</taxon>
        <taxon>Bacillota</taxon>
        <taxon>Bacilli</taxon>
        <taxon>Bacillales</taxon>
        <taxon>Bacillaceae</taxon>
        <taxon>Bacillus</taxon>
        <taxon>Bacillus cereus group</taxon>
    </lineage>
</organism>
<reference evidence="3 4" key="1">
    <citation type="submission" date="2015-09" db="EMBL/GenBank/DDBJ databases">
        <title>Bacillus cereus food isolates.</title>
        <authorList>
            <person name="Boekhorst J."/>
        </authorList>
    </citation>
    <scope>NUCLEOTIDE SEQUENCE [LARGE SCALE GENOMIC DNA]</scope>
    <source>
        <strain evidence="3 4">B4082</strain>
    </source>
</reference>
<dbReference type="PANTHER" id="PTHR11487">
    <property type="entry name" value="THIOESTERASE"/>
    <property type="match status" value="1"/>
</dbReference>
<dbReference type="InterPro" id="IPR012223">
    <property type="entry name" value="TEII"/>
</dbReference>
<dbReference type="InterPro" id="IPR029058">
    <property type="entry name" value="AB_hydrolase_fold"/>
</dbReference>
<gene>
    <name evidence="3" type="ORF">B4082_4452</name>
</gene>
<dbReference type="PANTHER" id="PTHR11487:SF0">
    <property type="entry name" value="S-ACYL FATTY ACID SYNTHASE THIOESTERASE, MEDIUM CHAIN"/>
    <property type="match status" value="1"/>
</dbReference>
<dbReference type="RefSeq" id="WP_063224242.1">
    <property type="nucleotide sequence ID" value="NZ_JAEHBS010000029.1"/>
</dbReference>
<feature type="domain" description="Thioesterase" evidence="2">
    <location>
        <begin position="5"/>
        <end position="228"/>
    </location>
</feature>
<dbReference type="AlphaFoldDB" id="A0A164CWY4"/>
<dbReference type="Proteomes" id="UP000076501">
    <property type="component" value="Unassembled WGS sequence"/>
</dbReference>
<comment type="caution">
    <text evidence="3">The sequence shown here is derived from an EMBL/GenBank/DDBJ whole genome shotgun (WGS) entry which is preliminary data.</text>
</comment>
<dbReference type="EMBL" id="LJKA01000065">
    <property type="protein sequence ID" value="KZD29534.1"/>
    <property type="molecule type" value="Genomic_DNA"/>
</dbReference>
<evidence type="ECO:0000256" key="1">
    <source>
        <dbReference type="ARBA" id="ARBA00007169"/>
    </source>
</evidence>
<evidence type="ECO:0000313" key="3">
    <source>
        <dbReference type="EMBL" id="KZD29534.1"/>
    </source>
</evidence>
<evidence type="ECO:0000313" key="4">
    <source>
        <dbReference type="Proteomes" id="UP000076501"/>
    </source>
</evidence>
<dbReference type="GO" id="GO:0008610">
    <property type="term" value="P:lipid biosynthetic process"/>
    <property type="evidence" value="ECO:0007669"/>
    <property type="project" value="TreeGrafter"/>
</dbReference>
<sequence>MGKIKLFCLPYAGGSASMYYQLKGYMHKIVDVIPIEYSGHGERISENYYASFKNMVDDIASKIIDYLDDDQFSILGYSMGSLVAFEVYYEILKRTGRKPLHLYFVANGPPEEKDNNLKVSNMSSDRVVENIRSLDGYDFLLEDKELLDLCVKNFEVDFKLYKEYKYTKKEEKCLSNISIIYSEEDNVDDNIFKWTKYTARFCNYKKMKGNHFFINTHIKELAKEINDTLLMELKYL</sequence>
<proteinExistence type="inferred from homology"/>
<comment type="similarity">
    <text evidence="1">Belongs to the thioesterase family.</text>
</comment>
<dbReference type="Gene3D" id="3.40.50.1820">
    <property type="entry name" value="alpha/beta hydrolase"/>
    <property type="match status" value="1"/>
</dbReference>
<dbReference type="SUPFAM" id="SSF53474">
    <property type="entry name" value="alpha/beta-Hydrolases"/>
    <property type="match status" value="1"/>
</dbReference>